<proteinExistence type="predicted"/>
<evidence type="ECO:0000313" key="1">
    <source>
        <dbReference type="EMBL" id="MBL3655756.1"/>
    </source>
</evidence>
<dbReference type="Proteomes" id="UP000659388">
    <property type="component" value="Unassembled WGS sequence"/>
</dbReference>
<keyword evidence="2" id="KW-1185">Reference proteome</keyword>
<dbReference type="AlphaFoldDB" id="A0A937F668"/>
<organism evidence="1 2">
    <name type="scientific">Fulvivirga sediminis</name>
    <dbReference type="NCBI Taxonomy" id="2803949"/>
    <lineage>
        <taxon>Bacteria</taxon>
        <taxon>Pseudomonadati</taxon>
        <taxon>Bacteroidota</taxon>
        <taxon>Cytophagia</taxon>
        <taxon>Cytophagales</taxon>
        <taxon>Fulvivirgaceae</taxon>
        <taxon>Fulvivirga</taxon>
    </lineage>
</organism>
<name>A0A937F668_9BACT</name>
<evidence type="ECO:0000313" key="2">
    <source>
        <dbReference type="Proteomes" id="UP000659388"/>
    </source>
</evidence>
<accession>A0A937F668</accession>
<dbReference type="EMBL" id="JAESIY010000003">
    <property type="protein sequence ID" value="MBL3655756.1"/>
    <property type="molecule type" value="Genomic_DNA"/>
</dbReference>
<gene>
    <name evidence="1" type="ORF">JL102_06425</name>
</gene>
<comment type="caution">
    <text evidence="1">The sequence shown here is derived from an EMBL/GenBank/DDBJ whole genome shotgun (WGS) entry which is preliminary data.</text>
</comment>
<protein>
    <submittedName>
        <fullName evidence="1">Uncharacterized protein</fullName>
    </submittedName>
</protein>
<reference evidence="1" key="1">
    <citation type="submission" date="2021-01" db="EMBL/GenBank/DDBJ databases">
        <title>Fulvivirga kasyanovii gen. nov., sp nov., a novel member of the phylum Bacteroidetes isolated from seawater in a mussel farm.</title>
        <authorList>
            <person name="Zhao L.-H."/>
            <person name="Wang Z.-J."/>
        </authorList>
    </citation>
    <scope>NUCLEOTIDE SEQUENCE</scope>
    <source>
        <strain evidence="1">2943</strain>
    </source>
</reference>
<sequence>MIKHFFSPKRQKIIEAVKDYYNGKIERVPYTEREIAEVARWIEGVDIPDKEMLIEKFNMILLIKSKK</sequence>
<dbReference type="RefSeq" id="WP_202243440.1">
    <property type="nucleotide sequence ID" value="NZ_JAESIY010000003.1"/>
</dbReference>